<evidence type="ECO:0000313" key="12">
    <source>
        <dbReference type="Proteomes" id="UP001175227"/>
    </source>
</evidence>
<keyword evidence="6" id="KW-0297">G-protein coupled receptor</keyword>
<comment type="similarity">
    <text evidence="2">Belongs to the G-protein coupled receptor 4 family.</text>
</comment>
<evidence type="ECO:0000256" key="1">
    <source>
        <dbReference type="ARBA" id="ARBA00004141"/>
    </source>
</evidence>
<dbReference type="CDD" id="cd14966">
    <property type="entry name" value="7tmD_STE3"/>
    <property type="match status" value="1"/>
</dbReference>
<dbReference type="AlphaFoldDB" id="A0AA39N6S7"/>
<dbReference type="GO" id="GO:0005886">
    <property type="term" value="C:plasma membrane"/>
    <property type="evidence" value="ECO:0007669"/>
    <property type="project" value="TreeGrafter"/>
</dbReference>
<comment type="caution">
    <text evidence="11">The sequence shown here is derived from an EMBL/GenBank/DDBJ whole genome shotgun (WGS) entry which is preliminary data.</text>
</comment>
<dbReference type="InterPro" id="IPR001546">
    <property type="entry name" value="GPCR_Pheromne_A_rcpt"/>
</dbReference>
<dbReference type="GO" id="GO:0000750">
    <property type="term" value="P:pheromone-dependent signal transduction involved in conjugation with cellular fusion"/>
    <property type="evidence" value="ECO:0007669"/>
    <property type="project" value="TreeGrafter"/>
</dbReference>
<dbReference type="PRINTS" id="PR00899">
    <property type="entry name" value="GPCRSTE3"/>
</dbReference>
<gene>
    <name evidence="11" type="ORF">IW261DRAFT_1350177</name>
</gene>
<proteinExistence type="inferred from homology"/>
<keyword evidence="3" id="KW-0589">Pheromone response</keyword>
<evidence type="ECO:0000313" key="11">
    <source>
        <dbReference type="EMBL" id="KAK0460306.1"/>
    </source>
</evidence>
<evidence type="ECO:0000256" key="5">
    <source>
        <dbReference type="ARBA" id="ARBA00022989"/>
    </source>
</evidence>
<reference evidence="11" key="1">
    <citation type="submission" date="2023-06" db="EMBL/GenBank/DDBJ databases">
        <authorList>
            <consortium name="Lawrence Berkeley National Laboratory"/>
            <person name="Ahrendt S."/>
            <person name="Sahu N."/>
            <person name="Indic B."/>
            <person name="Wong-Bajracharya J."/>
            <person name="Merenyi Z."/>
            <person name="Ke H.-M."/>
            <person name="Monk M."/>
            <person name="Kocsube S."/>
            <person name="Drula E."/>
            <person name="Lipzen A."/>
            <person name="Balint B."/>
            <person name="Henrissat B."/>
            <person name="Andreopoulos B."/>
            <person name="Martin F.M."/>
            <person name="Harder C.B."/>
            <person name="Rigling D."/>
            <person name="Ford K.L."/>
            <person name="Foster G.D."/>
            <person name="Pangilinan J."/>
            <person name="Papanicolaou A."/>
            <person name="Barry K."/>
            <person name="LaButti K."/>
            <person name="Viragh M."/>
            <person name="Koriabine M."/>
            <person name="Yan M."/>
            <person name="Riley R."/>
            <person name="Champramary S."/>
            <person name="Plett K.L."/>
            <person name="Tsai I.J."/>
            <person name="Slot J."/>
            <person name="Sipos G."/>
            <person name="Plett J."/>
            <person name="Nagy L.G."/>
            <person name="Grigoriev I.V."/>
        </authorList>
    </citation>
    <scope>NUCLEOTIDE SEQUENCE</scope>
    <source>
        <strain evidence="11">ICMP 16352</strain>
    </source>
</reference>
<feature type="transmembrane region" description="Helical" evidence="10">
    <location>
        <begin position="36"/>
        <end position="54"/>
    </location>
</feature>
<keyword evidence="7 10" id="KW-0472">Membrane</keyword>
<evidence type="ECO:0000256" key="7">
    <source>
        <dbReference type="ARBA" id="ARBA00023136"/>
    </source>
</evidence>
<dbReference type="InterPro" id="IPR001499">
    <property type="entry name" value="GPCR_STE3"/>
</dbReference>
<evidence type="ECO:0000256" key="9">
    <source>
        <dbReference type="ARBA" id="ARBA00023224"/>
    </source>
</evidence>
<protein>
    <submittedName>
        <fullName evidence="11">GPCR fungal pheromone mating factor</fullName>
    </submittedName>
</protein>
<evidence type="ECO:0000256" key="2">
    <source>
        <dbReference type="ARBA" id="ARBA00011085"/>
    </source>
</evidence>
<evidence type="ECO:0000256" key="8">
    <source>
        <dbReference type="ARBA" id="ARBA00023170"/>
    </source>
</evidence>
<evidence type="ECO:0000256" key="10">
    <source>
        <dbReference type="SAM" id="Phobius"/>
    </source>
</evidence>
<dbReference type="GO" id="GO:0004933">
    <property type="term" value="F:mating-type a-factor pheromone receptor activity"/>
    <property type="evidence" value="ECO:0007669"/>
    <property type="project" value="InterPro"/>
</dbReference>
<feature type="transmembrane region" description="Helical" evidence="10">
    <location>
        <begin position="110"/>
        <end position="130"/>
    </location>
</feature>
<keyword evidence="5 10" id="KW-1133">Transmembrane helix</keyword>
<organism evidence="11 12">
    <name type="scientific">Armillaria novae-zelandiae</name>
    <dbReference type="NCBI Taxonomy" id="153914"/>
    <lineage>
        <taxon>Eukaryota</taxon>
        <taxon>Fungi</taxon>
        <taxon>Dikarya</taxon>
        <taxon>Basidiomycota</taxon>
        <taxon>Agaricomycotina</taxon>
        <taxon>Agaricomycetes</taxon>
        <taxon>Agaricomycetidae</taxon>
        <taxon>Agaricales</taxon>
        <taxon>Marasmiineae</taxon>
        <taxon>Physalacriaceae</taxon>
        <taxon>Armillaria</taxon>
    </lineage>
</organism>
<feature type="transmembrane region" description="Helical" evidence="10">
    <location>
        <begin position="202"/>
        <end position="226"/>
    </location>
</feature>
<feature type="transmembrane region" description="Helical" evidence="10">
    <location>
        <begin position="6"/>
        <end position="24"/>
    </location>
</feature>
<keyword evidence="4 10" id="KW-0812">Transmembrane</keyword>
<dbReference type="Proteomes" id="UP001175227">
    <property type="component" value="Unassembled WGS sequence"/>
</dbReference>
<dbReference type="Pfam" id="PF02076">
    <property type="entry name" value="STE3"/>
    <property type="match status" value="1"/>
</dbReference>
<dbReference type="PANTHER" id="PTHR28097">
    <property type="entry name" value="PHEROMONE A FACTOR RECEPTOR"/>
    <property type="match status" value="1"/>
</dbReference>
<feature type="transmembrane region" description="Helical" evidence="10">
    <location>
        <begin position="155"/>
        <end position="181"/>
    </location>
</feature>
<dbReference type="PRINTS" id="PR00900">
    <property type="entry name" value="PHEROMONEAR"/>
</dbReference>
<keyword evidence="9" id="KW-0807">Transducer</keyword>
<evidence type="ECO:0000256" key="3">
    <source>
        <dbReference type="ARBA" id="ARBA00022507"/>
    </source>
</evidence>
<comment type="subcellular location">
    <subcellularLocation>
        <location evidence="1">Membrane</location>
        <topology evidence="1">Multi-pass membrane protein</topology>
    </subcellularLocation>
</comment>
<feature type="transmembrane region" description="Helical" evidence="10">
    <location>
        <begin position="265"/>
        <end position="284"/>
    </location>
</feature>
<keyword evidence="12" id="KW-1185">Reference proteome</keyword>
<keyword evidence="8" id="KW-0675">Receptor</keyword>
<accession>A0AA39N6S7</accession>
<evidence type="ECO:0000256" key="6">
    <source>
        <dbReference type="ARBA" id="ARBA00023040"/>
    </source>
</evidence>
<evidence type="ECO:0000256" key="4">
    <source>
        <dbReference type="ARBA" id="ARBA00022692"/>
    </source>
</evidence>
<sequence>MPAELPVVSFLCAFLVLVPLPWHWRAGTIPTIAITFWLFLGNFVDGVNSAVWLNNVRIVVPVWCDIATKIMIGSNMSLPCALLCLCMHLERASSMRLVQTTIADKRRRQIVDGILCFIVPLIYMALHYVVQGHRFDIIEHFGCRPSIYNSLASLFLIWIPPLLFSIGAGVFSAIALHHFFIRRINFTRHLQSKNSALTASHYFRLMSMSLVQIFWGVLVTTVNMWFTMKNGLRPWTGWADVHVGFSRIGQFPRLLIPATTWSYTYALWWTIPISSVLFFLFFSFGQEAMKEYRRCFGWVKVVVFRRPESNNQSSAELGSLPS</sequence>
<dbReference type="EMBL" id="JAUEPR010000190">
    <property type="protein sequence ID" value="KAK0460306.1"/>
    <property type="molecule type" value="Genomic_DNA"/>
</dbReference>
<dbReference type="PANTHER" id="PTHR28097:SF1">
    <property type="entry name" value="PHEROMONE A FACTOR RECEPTOR"/>
    <property type="match status" value="1"/>
</dbReference>
<name>A0AA39N6S7_9AGAR</name>